<evidence type="ECO:0000313" key="2">
    <source>
        <dbReference type="EMBL" id="KAH9361291.1"/>
    </source>
</evidence>
<feature type="domain" description="Nose resistant-to-fluoxetine protein N-terminal" evidence="1">
    <location>
        <begin position="57"/>
        <end position="134"/>
    </location>
</feature>
<protein>
    <recommendedName>
        <fullName evidence="1">Nose resistant-to-fluoxetine protein N-terminal domain-containing protein</fullName>
    </recommendedName>
</protein>
<dbReference type="Proteomes" id="UP000821853">
    <property type="component" value="Chromosome 1"/>
</dbReference>
<dbReference type="InterPro" id="IPR006621">
    <property type="entry name" value="Nose-resist-to-fluoxetine_N"/>
</dbReference>
<dbReference type="EMBL" id="JABSTR010000001">
    <property type="protein sequence ID" value="KAH9361291.1"/>
    <property type="molecule type" value="Genomic_DNA"/>
</dbReference>
<name>A0A9J6FEE7_HAELO</name>
<accession>A0A9J6FEE7</accession>
<evidence type="ECO:0000259" key="1">
    <source>
        <dbReference type="Pfam" id="PF20146"/>
    </source>
</evidence>
<dbReference type="Pfam" id="PF20146">
    <property type="entry name" value="NRF"/>
    <property type="match status" value="1"/>
</dbReference>
<reference evidence="2 3" key="1">
    <citation type="journal article" date="2020" name="Cell">
        <title>Large-Scale Comparative Analyses of Tick Genomes Elucidate Their Genetic Diversity and Vector Capacities.</title>
        <authorList>
            <consortium name="Tick Genome and Microbiome Consortium (TIGMIC)"/>
            <person name="Jia N."/>
            <person name="Wang J."/>
            <person name="Shi W."/>
            <person name="Du L."/>
            <person name="Sun Y."/>
            <person name="Zhan W."/>
            <person name="Jiang J.F."/>
            <person name="Wang Q."/>
            <person name="Zhang B."/>
            <person name="Ji P."/>
            <person name="Bell-Sakyi L."/>
            <person name="Cui X.M."/>
            <person name="Yuan T.T."/>
            <person name="Jiang B.G."/>
            <person name="Yang W.F."/>
            <person name="Lam T.T."/>
            <person name="Chang Q.C."/>
            <person name="Ding S.J."/>
            <person name="Wang X.J."/>
            <person name="Zhu J.G."/>
            <person name="Ruan X.D."/>
            <person name="Zhao L."/>
            <person name="Wei J.T."/>
            <person name="Ye R.Z."/>
            <person name="Que T.C."/>
            <person name="Du C.H."/>
            <person name="Zhou Y.H."/>
            <person name="Cheng J.X."/>
            <person name="Dai P.F."/>
            <person name="Guo W.B."/>
            <person name="Han X.H."/>
            <person name="Huang E.J."/>
            <person name="Li L.F."/>
            <person name="Wei W."/>
            <person name="Gao Y.C."/>
            <person name="Liu J.Z."/>
            <person name="Shao H.Z."/>
            <person name="Wang X."/>
            <person name="Wang C.C."/>
            <person name="Yang T.C."/>
            <person name="Huo Q.B."/>
            <person name="Li W."/>
            <person name="Chen H.Y."/>
            <person name="Chen S.E."/>
            <person name="Zhou L.G."/>
            <person name="Ni X.B."/>
            <person name="Tian J.H."/>
            <person name="Sheng Y."/>
            <person name="Liu T."/>
            <person name="Pan Y.S."/>
            <person name="Xia L.Y."/>
            <person name="Li J."/>
            <person name="Zhao F."/>
            <person name="Cao W.C."/>
        </authorList>
    </citation>
    <scope>NUCLEOTIDE SEQUENCE [LARGE SCALE GENOMIC DNA]</scope>
    <source>
        <strain evidence="2">HaeL-2018</strain>
    </source>
</reference>
<gene>
    <name evidence="2" type="ORF">HPB48_006853</name>
</gene>
<dbReference type="AlphaFoldDB" id="A0A9J6FEE7"/>
<organism evidence="2 3">
    <name type="scientific">Haemaphysalis longicornis</name>
    <name type="common">Bush tick</name>
    <dbReference type="NCBI Taxonomy" id="44386"/>
    <lineage>
        <taxon>Eukaryota</taxon>
        <taxon>Metazoa</taxon>
        <taxon>Ecdysozoa</taxon>
        <taxon>Arthropoda</taxon>
        <taxon>Chelicerata</taxon>
        <taxon>Arachnida</taxon>
        <taxon>Acari</taxon>
        <taxon>Parasitiformes</taxon>
        <taxon>Ixodida</taxon>
        <taxon>Ixodoidea</taxon>
        <taxon>Ixodidae</taxon>
        <taxon>Haemaphysalinae</taxon>
        <taxon>Haemaphysalis</taxon>
    </lineage>
</organism>
<evidence type="ECO:0000313" key="3">
    <source>
        <dbReference type="Proteomes" id="UP000821853"/>
    </source>
</evidence>
<comment type="caution">
    <text evidence="2">The sequence shown here is derived from an EMBL/GenBank/DDBJ whole genome shotgun (WGS) entry which is preliminary data.</text>
</comment>
<keyword evidence="3" id="KW-1185">Reference proteome</keyword>
<dbReference type="VEuPathDB" id="VectorBase:HLOH_063027"/>
<proteinExistence type="predicted"/>
<sequence>MHGLGPLYKTGGSLTAVSCCPILDTHLLPCVRSALLEGEERLFRQDLAPVQTASIATTTDIGAYDECIETVVKHKDGSENVRAQYCNLYIGSNGNYGAIEEVLPALAMTHKRDTVDKSYAGTFYHGVCFFSGCITFVLTQKFGRKARISAAS</sequence>